<evidence type="ECO:0000313" key="1">
    <source>
        <dbReference type="EMBL" id="MBA2133871.1"/>
    </source>
</evidence>
<proteinExistence type="predicted"/>
<dbReference type="Proteomes" id="UP000657177">
    <property type="component" value="Unassembled WGS sequence"/>
</dbReference>
<name>A0A8J6I1T7_9FIRM</name>
<dbReference type="SUPFAM" id="SSF53850">
    <property type="entry name" value="Periplasmic binding protein-like II"/>
    <property type="match status" value="1"/>
</dbReference>
<dbReference type="PANTHER" id="PTHR43649">
    <property type="entry name" value="ARABINOSE-BINDING PROTEIN-RELATED"/>
    <property type="match status" value="1"/>
</dbReference>
<dbReference type="InterPro" id="IPR050490">
    <property type="entry name" value="Bact_solute-bd_prot1"/>
</dbReference>
<dbReference type="Gene3D" id="3.40.190.10">
    <property type="entry name" value="Periplasmic binding protein-like II"/>
    <property type="match status" value="1"/>
</dbReference>
<accession>A0A8J6I1T7</accession>
<dbReference type="EMBL" id="JAAKDE010000025">
    <property type="protein sequence ID" value="MBA2133871.1"/>
    <property type="molecule type" value="Genomic_DNA"/>
</dbReference>
<reference evidence="1" key="1">
    <citation type="submission" date="2020-06" db="EMBL/GenBank/DDBJ databases">
        <title>Novel chitinolytic bacterium.</title>
        <authorList>
            <person name="Ungkulpasvich U."/>
            <person name="Kosugi A."/>
            <person name="Uke A."/>
        </authorList>
    </citation>
    <scope>NUCLEOTIDE SEQUENCE</scope>
    <source>
        <strain evidence="1">UUS1-1</strain>
    </source>
</reference>
<sequence>MRKGRKVLFLLLSVALLNGVLFGTVYAAKPVKLVFWGALPPEAGPQQVIENYKKVAPHVTIEYVRYLNDDQGNIKLDTALLAGEEIDIFTSYGVNRREQRVKAGMAADLTDLCKKYGVDLIRDFGPGAAANIVDGKVYSIPTMTIINFIALNKDMFDEAGIPIPEDWTLDEFRAIAKKLTKGEGPNKVYGIIGDYNVNIMSFLPTKLNGTPYLKEDMSGTTWKSIPDFRRGFQLLYDMMYVDKSMMSWEDVLTQKLTNTEALAAAFFSGRSAMMVTGTYMLRNIKDTEKYPRNFTVAFAPKPKVDKDQKIYYKDQMPHDDMMIPPRSTKKEEAFKFIIWYATQGYDPMIENGRPPLYTKYDPQKAAALLLKGAEGIIDVDSFAKSVLAPADHIKEDKVVRQMAELERILREEQEAYYLNVIDLDTLLDNLQRRMDQVLQSGR</sequence>
<keyword evidence="2" id="KW-1185">Reference proteome</keyword>
<gene>
    <name evidence="1" type="ORF">G5B42_10040</name>
</gene>
<dbReference type="Pfam" id="PF01547">
    <property type="entry name" value="SBP_bac_1"/>
    <property type="match status" value="1"/>
</dbReference>
<evidence type="ECO:0000313" key="2">
    <source>
        <dbReference type="Proteomes" id="UP000657177"/>
    </source>
</evidence>
<dbReference type="RefSeq" id="WP_181340340.1">
    <property type="nucleotide sequence ID" value="NZ_JAAKDE010000025.1"/>
</dbReference>
<protein>
    <submittedName>
        <fullName evidence="1">Extracellular solute-binding protein</fullName>
    </submittedName>
</protein>
<organism evidence="1 2">
    <name type="scientific">Capillibacterium thermochitinicola</name>
    <dbReference type="NCBI Taxonomy" id="2699427"/>
    <lineage>
        <taxon>Bacteria</taxon>
        <taxon>Bacillati</taxon>
        <taxon>Bacillota</taxon>
        <taxon>Capillibacterium</taxon>
    </lineage>
</organism>
<dbReference type="InterPro" id="IPR006059">
    <property type="entry name" value="SBP"/>
</dbReference>
<comment type="caution">
    <text evidence="1">The sequence shown here is derived from an EMBL/GenBank/DDBJ whole genome shotgun (WGS) entry which is preliminary data.</text>
</comment>
<dbReference type="AlphaFoldDB" id="A0A8J6I1T7"/>
<dbReference type="PANTHER" id="PTHR43649:SF12">
    <property type="entry name" value="DIACETYLCHITOBIOSE BINDING PROTEIN DASA"/>
    <property type="match status" value="1"/>
</dbReference>